<dbReference type="PANTHER" id="PTHR10166:SF37">
    <property type="entry name" value="STOLID, ISOFORM H"/>
    <property type="match status" value="1"/>
</dbReference>
<organism evidence="2 3">
    <name type="scientific">Helobdella robusta</name>
    <name type="common">Californian leech</name>
    <dbReference type="NCBI Taxonomy" id="6412"/>
    <lineage>
        <taxon>Eukaryota</taxon>
        <taxon>Metazoa</taxon>
        <taxon>Spiralia</taxon>
        <taxon>Lophotrochozoa</taxon>
        <taxon>Annelida</taxon>
        <taxon>Clitellata</taxon>
        <taxon>Hirudinea</taxon>
        <taxon>Rhynchobdellida</taxon>
        <taxon>Glossiphoniidae</taxon>
        <taxon>Helobdella</taxon>
    </lineage>
</organism>
<sequence length="182" mass="20522">MFNEIKTQNSTTIPRSKKKVCYCSGDGSHNVDSGDEEVSQAVYDKRPEMNNMGVLLGVMGTDIPLDEMTKHFPAHKIGVNGYPFAITPNGYTLFHPRLKPRQPNLSDDDGAYNAVDLSDLEVSDVEHMQRAKERDSTYFYTDVKRTPFSVAISLPNKYGHYKVENIAPIDFNGEFRIILLSK</sequence>
<name>T1F370_HELRO</name>
<dbReference type="EMBL" id="KB096222">
    <property type="protein sequence ID" value="ESO07248.1"/>
    <property type="molecule type" value="Genomic_DNA"/>
</dbReference>
<evidence type="ECO:0008006" key="4">
    <source>
        <dbReference type="Google" id="ProtNLM"/>
    </source>
</evidence>
<evidence type="ECO:0000313" key="1">
    <source>
        <dbReference type="EMBL" id="ESO07248.1"/>
    </source>
</evidence>
<dbReference type="InterPro" id="IPR051173">
    <property type="entry name" value="Ca_channel_alpha-2/delta"/>
</dbReference>
<dbReference type="RefSeq" id="XP_009014626.1">
    <property type="nucleotide sequence ID" value="XM_009016378.1"/>
</dbReference>
<gene>
    <name evidence="2" type="primary">20203269</name>
    <name evidence="1" type="ORF">HELRODRAFT_170572</name>
</gene>
<dbReference type="CDD" id="cd18774">
    <property type="entry name" value="PDC2_HK_sensor"/>
    <property type="match status" value="1"/>
</dbReference>
<dbReference type="HOGENOM" id="CLU_1483551_0_0_1"/>
<evidence type="ECO:0000313" key="3">
    <source>
        <dbReference type="Proteomes" id="UP000015101"/>
    </source>
</evidence>
<dbReference type="Proteomes" id="UP000015101">
    <property type="component" value="Unassembled WGS sequence"/>
</dbReference>
<dbReference type="GeneID" id="20203269"/>
<dbReference type="STRING" id="6412.T1F370"/>
<reference evidence="1 3" key="2">
    <citation type="journal article" date="2013" name="Nature">
        <title>Insights into bilaterian evolution from three spiralian genomes.</title>
        <authorList>
            <person name="Simakov O."/>
            <person name="Marletaz F."/>
            <person name="Cho S.J."/>
            <person name="Edsinger-Gonzales E."/>
            <person name="Havlak P."/>
            <person name="Hellsten U."/>
            <person name="Kuo D.H."/>
            <person name="Larsson T."/>
            <person name="Lv J."/>
            <person name="Arendt D."/>
            <person name="Savage R."/>
            <person name="Osoegawa K."/>
            <person name="de Jong P."/>
            <person name="Grimwood J."/>
            <person name="Chapman J.A."/>
            <person name="Shapiro H."/>
            <person name="Aerts A."/>
            <person name="Otillar R.P."/>
            <person name="Terry A.Y."/>
            <person name="Boore J.L."/>
            <person name="Grigoriev I.V."/>
            <person name="Lindberg D.R."/>
            <person name="Seaver E.C."/>
            <person name="Weisblat D.A."/>
            <person name="Putnam N.H."/>
            <person name="Rokhsar D.S."/>
        </authorList>
    </citation>
    <scope>NUCLEOTIDE SEQUENCE</scope>
</reference>
<evidence type="ECO:0000313" key="2">
    <source>
        <dbReference type="EnsemblMetazoa" id="HelroP170572"/>
    </source>
</evidence>
<reference evidence="2" key="3">
    <citation type="submission" date="2015-06" db="UniProtKB">
        <authorList>
            <consortium name="EnsemblMetazoa"/>
        </authorList>
    </citation>
    <scope>IDENTIFICATION</scope>
</reference>
<dbReference type="EnsemblMetazoa" id="HelroT170572">
    <property type="protein sequence ID" value="HelroP170572"/>
    <property type="gene ID" value="HelroG170572"/>
</dbReference>
<dbReference type="KEGG" id="hro:HELRODRAFT_170572"/>
<dbReference type="eggNOG" id="KOG2353">
    <property type="taxonomic scope" value="Eukaryota"/>
</dbReference>
<dbReference type="PANTHER" id="PTHR10166">
    <property type="entry name" value="VOLTAGE-DEPENDENT CALCIUM CHANNEL SUBUNIT ALPHA-2/DELTA-RELATED"/>
    <property type="match status" value="1"/>
</dbReference>
<dbReference type="OrthoDB" id="10054666at2759"/>
<dbReference type="EMBL" id="AMQM01003596">
    <property type="status" value="NOT_ANNOTATED_CDS"/>
    <property type="molecule type" value="Genomic_DNA"/>
</dbReference>
<proteinExistence type="predicted"/>
<dbReference type="Gene3D" id="3.30.450.20">
    <property type="entry name" value="PAS domain"/>
    <property type="match status" value="1"/>
</dbReference>
<dbReference type="AlphaFoldDB" id="T1F370"/>
<keyword evidence="3" id="KW-1185">Reference proteome</keyword>
<protein>
    <recommendedName>
        <fullName evidence="4">Voltage-dependent calcium channel alpha-2/delta subunit conserved region domain-containing protein</fullName>
    </recommendedName>
</protein>
<reference evidence="3" key="1">
    <citation type="submission" date="2012-12" db="EMBL/GenBank/DDBJ databases">
        <authorList>
            <person name="Hellsten U."/>
            <person name="Grimwood J."/>
            <person name="Chapman J.A."/>
            <person name="Shapiro H."/>
            <person name="Aerts A."/>
            <person name="Otillar R.P."/>
            <person name="Terry A.Y."/>
            <person name="Boore J.L."/>
            <person name="Simakov O."/>
            <person name="Marletaz F."/>
            <person name="Cho S.-J."/>
            <person name="Edsinger-Gonzales E."/>
            <person name="Havlak P."/>
            <person name="Kuo D.-H."/>
            <person name="Larsson T."/>
            <person name="Lv J."/>
            <person name="Arendt D."/>
            <person name="Savage R."/>
            <person name="Osoegawa K."/>
            <person name="de Jong P."/>
            <person name="Lindberg D.R."/>
            <person name="Seaver E.C."/>
            <person name="Weisblat D.A."/>
            <person name="Putnam N.H."/>
            <person name="Grigoriev I.V."/>
            <person name="Rokhsar D.S."/>
        </authorList>
    </citation>
    <scope>NUCLEOTIDE SEQUENCE</scope>
</reference>
<dbReference type="InParanoid" id="T1F370"/>
<accession>T1F370</accession>
<dbReference type="CTD" id="20203269"/>